<reference evidence="4" key="1">
    <citation type="journal article" date="2014" name="Proc. Natl. Acad. Sci. U.S.A.">
        <title>Extensive sampling of basidiomycete genomes demonstrates inadequacy of the white-rot/brown-rot paradigm for wood decay fungi.</title>
        <authorList>
            <person name="Riley R."/>
            <person name="Salamov A.A."/>
            <person name="Brown D.W."/>
            <person name="Nagy L.G."/>
            <person name="Floudas D."/>
            <person name="Held B.W."/>
            <person name="Levasseur A."/>
            <person name="Lombard V."/>
            <person name="Morin E."/>
            <person name="Otillar R."/>
            <person name="Lindquist E.A."/>
            <person name="Sun H."/>
            <person name="LaButti K.M."/>
            <person name="Schmutz J."/>
            <person name="Jabbour D."/>
            <person name="Luo H."/>
            <person name="Baker S.E."/>
            <person name="Pisabarro A.G."/>
            <person name="Walton J.D."/>
            <person name="Blanchette R.A."/>
            <person name="Henrissat B."/>
            <person name="Martin F."/>
            <person name="Cullen D."/>
            <person name="Hibbett D.S."/>
            <person name="Grigoriev I.V."/>
        </authorList>
    </citation>
    <scope>NUCLEOTIDE SEQUENCE [LARGE SCALE GENOMIC DNA]</scope>
    <source>
        <strain evidence="4">MUCL 33604</strain>
    </source>
</reference>
<dbReference type="InParanoid" id="A0A067Q081"/>
<evidence type="ECO:0000256" key="2">
    <source>
        <dbReference type="SAM" id="Phobius"/>
    </source>
</evidence>
<keyword evidence="2" id="KW-1133">Transmembrane helix</keyword>
<protein>
    <submittedName>
        <fullName evidence="3">Uncharacterized protein</fullName>
    </submittedName>
</protein>
<evidence type="ECO:0000256" key="1">
    <source>
        <dbReference type="SAM" id="MobiDB-lite"/>
    </source>
</evidence>
<keyword evidence="2" id="KW-0812">Transmembrane</keyword>
<feature type="transmembrane region" description="Helical" evidence="2">
    <location>
        <begin position="152"/>
        <end position="171"/>
    </location>
</feature>
<accession>A0A067Q081</accession>
<organism evidence="3 4">
    <name type="scientific">Jaapia argillacea MUCL 33604</name>
    <dbReference type="NCBI Taxonomy" id="933084"/>
    <lineage>
        <taxon>Eukaryota</taxon>
        <taxon>Fungi</taxon>
        <taxon>Dikarya</taxon>
        <taxon>Basidiomycota</taxon>
        <taxon>Agaricomycotina</taxon>
        <taxon>Agaricomycetes</taxon>
        <taxon>Agaricomycetidae</taxon>
        <taxon>Jaapiales</taxon>
        <taxon>Jaapiaceae</taxon>
        <taxon>Jaapia</taxon>
    </lineage>
</organism>
<dbReference type="AlphaFoldDB" id="A0A067Q081"/>
<proteinExistence type="predicted"/>
<gene>
    <name evidence="3" type="ORF">JAAARDRAFT_607162</name>
</gene>
<sequence length="273" mass="28897">MVLDNHGPELYIPRMTSLPLEAHGLVLYKSIPSQEYLLAMSEHTLPLPVTASHPHSTRSSIASDPTLVHSHHDASPPTQPAARRTDLKRATMGELFTAAGTLFLLIWVLCARIIVYMGFHVLADMLYVLTGHAILRATHSGYSVPLVSSMKAGAVGGAVFGVPILLLELLIRRLISGGADERKNAAGGSQGTKSNTLSSIDRLGRATAEGAIVAVVGVCILRNAGVDGMLDNLHAARAGALGGVVLNAALIAAVWVVTLCCCPVAALFFWQWQ</sequence>
<dbReference type="EMBL" id="KL197714">
    <property type="protein sequence ID" value="KDQ60458.1"/>
    <property type="molecule type" value="Genomic_DNA"/>
</dbReference>
<feature type="transmembrane region" description="Helical" evidence="2">
    <location>
        <begin position="203"/>
        <end position="224"/>
    </location>
</feature>
<feature type="transmembrane region" description="Helical" evidence="2">
    <location>
        <begin position="95"/>
        <end position="119"/>
    </location>
</feature>
<name>A0A067Q081_9AGAM</name>
<feature type="region of interest" description="Disordered" evidence="1">
    <location>
        <begin position="49"/>
        <end position="83"/>
    </location>
</feature>
<dbReference type="Proteomes" id="UP000027265">
    <property type="component" value="Unassembled WGS sequence"/>
</dbReference>
<evidence type="ECO:0000313" key="4">
    <source>
        <dbReference type="Proteomes" id="UP000027265"/>
    </source>
</evidence>
<feature type="transmembrane region" description="Helical" evidence="2">
    <location>
        <begin position="244"/>
        <end position="270"/>
    </location>
</feature>
<keyword evidence="2" id="KW-0472">Membrane</keyword>
<feature type="compositionally biased region" description="Polar residues" evidence="1">
    <location>
        <begin position="53"/>
        <end position="63"/>
    </location>
</feature>
<evidence type="ECO:0000313" key="3">
    <source>
        <dbReference type="EMBL" id="KDQ60458.1"/>
    </source>
</evidence>
<dbReference type="HOGENOM" id="CLU_1019643_0_0_1"/>
<keyword evidence="4" id="KW-1185">Reference proteome</keyword>